<feature type="region of interest" description="Disordered" evidence="3">
    <location>
        <begin position="25"/>
        <end position="138"/>
    </location>
</feature>
<dbReference type="EMBL" id="CP029145">
    <property type="protein sequence ID" value="AWM35293.1"/>
    <property type="molecule type" value="Genomic_DNA"/>
</dbReference>
<evidence type="ECO:0000313" key="5">
    <source>
        <dbReference type="Proteomes" id="UP000245999"/>
    </source>
</evidence>
<dbReference type="InterPro" id="IPR002201">
    <property type="entry name" value="Glyco_trans_9"/>
</dbReference>
<dbReference type="KEGG" id="hnv:DDQ68_04155"/>
<name>A0A2Z3GNC9_9BACT</name>
<dbReference type="AlphaFoldDB" id="A0A2Z3GNC9"/>
<dbReference type="SUPFAM" id="SSF53756">
    <property type="entry name" value="UDP-Glycosyltransferase/glycogen phosphorylase"/>
    <property type="match status" value="1"/>
</dbReference>
<organism evidence="4 5">
    <name type="scientific">Hymenobacter nivis</name>
    <dbReference type="NCBI Taxonomy" id="1850093"/>
    <lineage>
        <taxon>Bacteria</taxon>
        <taxon>Pseudomonadati</taxon>
        <taxon>Bacteroidota</taxon>
        <taxon>Cytophagia</taxon>
        <taxon>Cytophagales</taxon>
        <taxon>Hymenobacteraceae</taxon>
        <taxon>Hymenobacter</taxon>
    </lineage>
</organism>
<dbReference type="Proteomes" id="UP000245999">
    <property type="component" value="Chromosome"/>
</dbReference>
<dbReference type="InterPro" id="IPR051199">
    <property type="entry name" value="LPS_LOS_Heptosyltrfase"/>
</dbReference>
<proteinExistence type="predicted"/>
<evidence type="ECO:0000256" key="3">
    <source>
        <dbReference type="SAM" id="MobiDB-lite"/>
    </source>
</evidence>
<protein>
    <recommendedName>
        <fullName evidence="6">Lipopolysaccharide heptosyltransferase family protein</fullName>
    </recommendedName>
</protein>
<dbReference type="GO" id="GO:0008713">
    <property type="term" value="F:ADP-heptose-lipopolysaccharide heptosyltransferase activity"/>
    <property type="evidence" value="ECO:0007669"/>
    <property type="project" value="TreeGrafter"/>
</dbReference>
<evidence type="ECO:0008006" key="6">
    <source>
        <dbReference type="Google" id="ProtNLM"/>
    </source>
</evidence>
<keyword evidence="5" id="KW-1185">Reference proteome</keyword>
<sequence>MEHAGHIERRFGRHAGARRHYQRVGVGHGGGQAQQGGRVNGGAGMNSGGRHGNGGKHFPKDGNIFPNNGKMFRFGSGPLPWQTACGPRAKRSGGGDQENKKEPRVGVRAGPGIIPPRGPSGTATPSFPHRPMPPASLPPGRPARLKWAEHFFKNLALDAFLALRRGRVGNGPVHLTAADTVVFLRLNGIGDALVSTPCIQAIKKRFGCRTVVVADVQNHFIFTNNPSVDHVVVYRKGPLGLWRARRDAQAFRPTAVVDLHEQLSTTVSLLAGVLSAPCKVSLRKRNAALFTHPVPDLDPASHHVVERLAHLGEAFGPAGCPGPLRLAYRAPAAATREAQDFLRTAFPGASRFVGLNTSAGGDSRFWGVDNYRRLADALRADGWTPVVLASPADRERVTKALDPAPVFCSASFDEFAAVIGELAVLVSPDTAAVHVAAAYGIPVFGLYVAERVGQLNWYPYGSHYEWIIAPSTIKNIPFADAWAQLRPFLQALGLPAPTAA</sequence>
<feature type="compositionally biased region" description="Pro residues" evidence="3">
    <location>
        <begin position="128"/>
        <end position="138"/>
    </location>
</feature>
<dbReference type="GO" id="GO:0005829">
    <property type="term" value="C:cytosol"/>
    <property type="evidence" value="ECO:0007669"/>
    <property type="project" value="TreeGrafter"/>
</dbReference>
<dbReference type="Gene3D" id="3.40.50.2000">
    <property type="entry name" value="Glycogen Phosphorylase B"/>
    <property type="match status" value="2"/>
</dbReference>
<reference evidence="5" key="1">
    <citation type="submission" date="2018-04" db="EMBL/GenBank/DDBJ databases">
        <title>Complete genome of Antarctic heterotrophic bacterium Hymenobacter nivis.</title>
        <authorList>
            <person name="Terashima M."/>
        </authorList>
    </citation>
    <scope>NUCLEOTIDE SEQUENCE [LARGE SCALE GENOMIC DNA]</scope>
    <source>
        <strain evidence="5">NBRC 111535</strain>
    </source>
</reference>
<dbReference type="CDD" id="cd03789">
    <property type="entry name" value="GT9_LPS_heptosyltransferase"/>
    <property type="match status" value="1"/>
</dbReference>
<dbReference type="GO" id="GO:0009244">
    <property type="term" value="P:lipopolysaccharide core region biosynthetic process"/>
    <property type="evidence" value="ECO:0007669"/>
    <property type="project" value="TreeGrafter"/>
</dbReference>
<dbReference type="OrthoDB" id="9797795at2"/>
<dbReference type="PANTHER" id="PTHR30160">
    <property type="entry name" value="TETRAACYLDISACCHARIDE 4'-KINASE-RELATED"/>
    <property type="match status" value="1"/>
</dbReference>
<keyword evidence="1" id="KW-0328">Glycosyltransferase</keyword>
<evidence type="ECO:0000256" key="2">
    <source>
        <dbReference type="ARBA" id="ARBA00022679"/>
    </source>
</evidence>
<gene>
    <name evidence="4" type="ORF">DDQ68_04155</name>
</gene>
<evidence type="ECO:0000256" key="1">
    <source>
        <dbReference type="ARBA" id="ARBA00022676"/>
    </source>
</evidence>
<feature type="compositionally biased region" description="Gly residues" evidence="3">
    <location>
        <begin position="26"/>
        <end position="52"/>
    </location>
</feature>
<evidence type="ECO:0000313" key="4">
    <source>
        <dbReference type="EMBL" id="AWM35293.1"/>
    </source>
</evidence>
<dbReference type="Pfam" id="PF01075">
    <property type="entry name" value="Glyco_transf_9"/>
    <property type="match status" value="1"/>
</dbReference>
<dbReference type="PANTHER" id="PTHR30160:SF7">
    <property type="entry name" value="ADP-HEPTOSE--LPS HEPTOSYLTRANSFERASE 2"/>
    <property type="match status" value="1"/>
</dbReference>
<accession>A0A2Z3GNC9</accession>
<keyword evidence="2" id="KW-0808">Transferase</keyword>